<proteinExistence type="predicted"/>
<evidence type="ECO:0000313" key="2">
    <source>
        <dbReference type="Proteomes" id="UP000827872"/>
    </source>
</evidence>
<name>A0ACB8F354_9SAUR</name>
<sequence>MLAFPLSLLLYSALDFRVNPQLSPAAHTSLLQHVSAAQLHWTFTLFYSQLKPTSEISNSPEDDATQIPMSQMSGSTPMPMMELTSPERRTIADRRRVRRVGVLADFAKAMVEQGEAEAMERRQLRG</sequence>
<reference evidence="1" key="1">
    <citation type="submission" date="2021-08" db="EMBL/GenBank/DDBJ databases">
        <title>The first chromosome-level gecko genome reveals the dynamic sex chromosomes of Neotropical dwarf geckos (Sphaerodactylidae: Sphaerodactylus).</title>
        <authorList>
            <person name="Pinto B.J."/>
            <person name="Keating S.E."/>
            <person name="Gamble T."/>
        </authorList>
    </citation>
    <scope>NUCLEOTIDE SEQUENCE</scope>
    <source>
        <strain evidence="1">TG3544</strain>
    </source>
</reference>
<dbReference type="Proteomes" id="UP000827872">
    <property type="component" value="Linkage Group LG05"/>
</dbReference>
<organism evidence="1 2">
    <name type="scientific">Sphaerodactylus townsendi</name>
    <dbReference type="NCBI Taxonomy" id="933632"/>
    <lineage>
        <taxon>Eukaryota</taxon>
        <taxon>Metazoa</taxon>
        <taxon>Chordata</taxon>
        <taxon>Craniata</taxon>
        <taxon>Vertebrata</taxon>
        <taxon>Euteleostomi</taxon>
        <taxon>Lepidosauria</taxon>
        <taxon>Squamata</taxon>
        <taxon>Bifurcata</taxon>
        <taxon>Gekkota</taxon>
        <taxon>Sphaerodactylidae</taxon>
        <taxon>Sphaerodactylus</taxon>
    </lineage>
</organism>
<keyword evidence="2" id="KW-1185">Reference proteome</keyword>
<dbReference type="EMBL" id="CM037618">
    <property type="protein sequence ID" value="KAH7999574.1"/>
    <property type="molecule type" value="Genomic_DNA"/>
</dbReference>
<comment type="caution">
    <text evidence="1">The sequence shown here is derived from an EMBL/GenBank/DDBJ whole genome shotgun (WGS) entry which is preliminary data.</text>
</comment>
<evidence type="ECO:0000313" key="1">
    <source>
        <dbReference type="EMBL" id="KAH7999574.1"/>
    </source>
</evidence>
<accession>A0ACB8F354</accession>
<protein>
    <submittedName>
        <fullName evidence="1">Uncharacterized protein</fullName>
    </submittedName>
</protein>
<gene>
    <name evidence="1" type="ORF">K3G42_014994</name>
</gene>